<dbReference type="HOGENOM" id="CLU_1309454_0_0_12"/>
<accession>G8QS79</accession>
<dbReference type="Proteomes" id="UP000005632">
    <property type="component" value="Chromosome"/>
</dbReference>
<gene>
    <name evidence="1" type="ordered locus">SpiGrapes_1120</name>
</gene>
<dbReference type="RefSeq" id="WP_014269789.1">
    <property type="nucleotide sequence ID" value="NC_016633.1"/>
</dbReference>
<organism evidence="1 2">
    <name type="scientific">Sphaerochaeta pleomorpha (strain ATCC BAA-1885 / DSM 22778 / Grapes)</name>
    <dbReference type="NCBI Taxonomy" id="158190"/>
    <lineage>
        <taxon>Bacteria</taxon>
        <taxon>Pseudomonadati</taxon>
        <taxon>Spirochaetota</taxon>
        <taxon>Spirochaetia</taxon>
        <taxon>Spirochaetales</taxon>
        <taxon>Sphaerochaetaceae</taxon>
        <taxon>Sphaerochaeta</taxon>
    </lineage>
</organism>
<evidence type="ECO:0000313" key="1">
    <source>
        <dbReference type="EMBL" id="AEV28940.1"/>
    </source>
</evidence>
<proteinExistence type="predicted"/>
<sequence length="210" mass="24150">MAKKIIIVFLIAVVSIASLFSEDVIFLSDDINIKYENDIWDKLMDDSVKVITVLSMYQNQGYVSLFNSDALGDFEIIYLSEEGRGILTNMINKYLNWETLAITKGVSISKDIPDLKIPVFAYYSLMKEPHTVKGLTLTASFYSTSPKIHYLILETDEKKVADNDFLTYKMDSWYFDHEAAIALEKSLTKENIETKIDEYNKQEDIESEFV</sequence>
<reference evidence="1 2" key="1">
    <citation type="submission" date="2011-11" db="EMBL/GenBank/DDBJ databases">
        <title>Complete sequence of Spirochaeta sp. grapes.</title>
        <authorList>
            <consortium name="US DOE Joint Genome Institute"/>
            <person name="Lucas S."/>
            <person name="Han J."/>
            <person name="Lapidus A."/>
            <person name="Cheng J.-F."/>
            <person name="Goodwin L."/>
            <person name="Pitluck S."/>
            <person name="Peters L."/>
            <person name="Ovchinnikova G."/>
            <person name="Munk A.C."/>
            <person name="Detter J.C."/>
            <person name="Han C."/>
            <person name="Tapia R."/>
            <person name="Land M."/>
            <person name="Hauser L."/>
            <person name="Kyrpides N."/>
            <person name="Ivanova N."/>
            <person name="Pagani I."/>
            <person name="Ritalahtilisa K."/>
            <person name="Loeffler F."/>
            <person name="Woyke T."/>
        </authorList>
    </citation>
    <scope>NUCLEOTIDE SEQUENCE [LARGE SCALE GENOMIC DNA]</scope>
    <source>
        <strain evidence="2">ATCC BAA-1885 / DSM 22778 / Grapes</strain>
    </source>
</reference>
<dbReference type="KEGG" id="sgp:SpiGrapes_1120"/>
<evidence type="ECO:0000313" key="2">
    <source>
        <dbReference type="Proteomes" id="UP000005632"/>
    </source>
</evidence>
<protein>
    <submittedName>
        <fullName evidence="1">Uncharacterized protein</fullName>
    </submittedName>
</protein>
<dbReference type="EMBL" id="CP003155">
    <property type="protein sequence ID" value="AEV28940.1"/>
    <property type="molecule type" value="Genomic_DNA"/>
</dbReference>
<keyword evidence="2" id="KW-1185">Reference proteome</keyword>
<dbReference type="AlphaFoldDB" id="G8QS79"/>
<name>G8QS79_SPHPG</name>